<dbReference type="InterPro" id="IPR006597">
    <property type="entry name" value="Sel1-like"/>
</dbReference>
<gene>
    <name evidence="1" type="ORF">HHO47_19045</name>
</gene>
<dbReference type="PROSITE" id="PS51257">
    <property type="entry name" value="PROKAR_LIPOPROTEIN"/>
    <property type="match status" value="1"/>
</dbReference>
<dbReference type="PANTHER" id="PTHR11102:SF160">
    <property type="entry name" value="ERAD-ASSOCIATED E3 UBIQUITIN-PROTEIN LIGASE COMPONENT HRD3"/>
    <property type="match status" value="1"/>
</dbReference>
<organism evidence="1 2">
    <name type="scientific">Pseudoalteromonas arctica</name>
    <dbReference type="NCBI Taxonomy" id="394751"/>
    <lineage>
        <taxon>Bacteria</taxon>
        <taxon>Pseudomonadati</taxon>
        <taxon>Pseudomonadota</taxon>
        <taxon>Gammaproteobacteria</taxon>
        <taxon>Alteromonadales</taxon>
        <taxon>Pseudoalteromonadaceae</taxon>
        <taxon>Pseudoalteromonas</taxon>
    </lineage>
</organism>
<comment type="caution">
    <text evidence="1">The sequence shown here is derived from an EMBL/GenBank/DDBJ whole genome shotgun (WGS) entry which is preliminary data.</text>
</comment>
<evidence type="ECO:0000313" key="2">
    <source>
        <dbReference type="Proteomes" id="UP000570493"/>
    </source>
</evidence>
<dbReference type="SMART" id="SM00671">
    <property type="entry name" value="SEL1"/>
    <property type="match status" value="2"/>
</dbReference>
<accession>A0A7Y0DWD4</accession>
<dbReference type="Gene3D" id="1.25.40.10">
    <property type="entry name" value="Tetratricopeptide repeat domain"/>
    <property type="match status" value="1"/>
</dbReference>
<dbReference type="InterPro" id="IPR011990">
    <property type="entry name" value="TPR-like_helical_dom_sf"/>
</dbReference>
<keyword evidence="2" id="KW-1185">Reference proteome</keyword>
<dbReference type="InterPro" id="IPR050767">
    <property type="entry name" value="Sel1_AlgK"/>
</dbReference>
<dbReference type="Proteomes" id="UP000570493">
    <property type="component" value="Unassembled WGS sequence"/>
</dbReference>
<dbReference type="AlphaFoldDB" id="A0A7Y0DWD4"/>
<name>A0A7Y0DWD4_9GAMM</name>
<reference evidence="1" key="1">
    <citation type="submission" date="2020-04" db="EMBL/GenBank/DDBJ databases">
        <title>Genome Sequencing for Pseudoaltermonas arctica.</title>
        <authorList>
            <person name="Elkins N.S."/>
        </authorList>
    </citation>
    <scope>NUCLEOTIDE SEQUENCE [LARGE SCALE GENOMIC DNA]</scope>
    <source>
        <strain evidence="1">NEC-BIFX-2020_0012</strain>
    </source>
</reference>
<sequence>MDFRVIVIALVLAISGCQSTSNKKMEDLAKVAEGGDNFAQYLLGYSYERGDGNPKDLDKAKYWYSKSIEQGNGRSAYNLAILILSGSFGTPDVKKAIPLLTLAAQQKHERAPFDLGVLYYKMGGPENVDLVKGYAWLQVTVHRKLEDQLTAKSILSGLNLSTQQMQDASKYTKELIQKYG</sequence>
<dbReference type="Pfam" id="PF08238">
    <property type="entry name" value="Sel1"/>
    <property type="match status" value="3"/>
</dbReference>
<proteinExistence type="predicted"/>
<dbReference type="PANTHER" id="PTHR11102">
    <property type="entry name" value="SEL-1-LIKE PROTEIN"/>
    <property type="match status" value="1"/>
</dbReference>
<dbReference type="SUPFAM" id="SSF81901">
    <property type="entry name" value="HCP-like"/>
    <property type="match status" value="1"/>
</dbReference>
<dbReference type="EMBL" id="JABBMT010000097">
    <property type="protein sequence ID" value="NMM42827.1"/>
    <property type="molecule type" value="Genomic_DNA"/>
</dbReference>
<evidence type="ECO:0000313" key="1">
    <source>
        <dbReference type="EMBL" id="NMM42827.1"/>
    </source>
</evidence>
<protein>
    <submittedName>
        <fullName evidence="1">Sel1 repeat family protein</fullName>
    </submittedName>
</protein>